<protein>
    <recommendedName>
        <fullName evidence="4">PepSY domain-containing protein</fullName>
    </recommendedName>
</protein>
<keyword evidence="3" id="KW-1185">Reference proteome</keyword>
<sequence length="102" mass="11924">METTKKRSQYFKYIRYLHRILAPIMLLPLLLTTITGIIYQILDLTGKQKNFKWILGWHKGAFGVINLEHIYPFLTALGLLILIFTGISMWRTMRRTSSNPAI</sequence>
<dbReference type="SUPFAM" id="SSF81342">
    <property type="entry name" value="Transmembrane di-heme cytochromes"/>
    <property type="match status" value="1"/>
</dbReference>
<reference evidence="2 3" key="1">
    <citation type="journal article" date="2020" name="ISME J.">
        <title>Comparative genomics reveals insights into cyanobacterial evolution and habitat adaptation.</title>
        <authorList>
            <person name="Chen M.Y."/>
            <person name="Teng W.K."/>
            <person name="Zhao L."/>
            <person name="Hu C.X."/>
            <person name="Zhou Y.K."/>
            <person name="Han B.P."/>
            <person name="Song L.R."/>
            <person name="Shu W.S."/>
        </authorList>
    </citation>
    <scope>NUCLEOTIDE SEQUENCE [LARGE SCALE GENOMIC DNA]</scope>
    <source>
        <strain evidence="2 3">FACHB-1050</strain>
    </source>
</reference>
<keyword evidence="1" id="KW-1133">Transmembrane helix</keyword>
<evidence type="ECO:0000313" key="3">
    <source>
        <dbReference type="Proteomes" id="UP000618445"/>
    </source>
</evidence>
<evidence type="ECO:0000256" key="1">
    <source>
        <dbReference type="SAM" id="Phobius"/>
    </source>
</evidence>
<comment type="caution">
    <text evidence="2">The sequence shown here is derived from an EMBL/GenBank/DDBJ whole genome shotgun (WGS) entry which is preliminary data.</text>
</comment>
<evidence type="ECO:0008006" key="4">
    <source>
        <dbReference type="Google" id="ProtNLM"/>
    </source>
</evidence>
<proteinExistence type="predicted"/>
<feature type="transmembrane region" description="Helical" evidence="1">
    <location>
        <begin position="70"/>
        <end position="90"/>
    </location>
</feature>
<organism evidence="2 3">
    <name type="scientific">Phormidium tenue FACHB-1050</name>
    <dbReference type="NCBI Taxonomy" id="2692857"/>
    <lineage>
        <taxon>Bacteria</taxon>
        <taxon>Bacillati</taxon>
        <taxon>Cyanobacteriota</taxon>
        <taxon>Cyanophyceae</taxon>
        <taxon>Oscillatoriophycideae</taxon>
        <taxon>Oscillatoriales</taxon>
        <taxon>Oscillatoriaceae</taxon>
        <taxon>Phormidium</taxon>
    </lineage>
</organism>
<accession>A0ABR8CJZ9</accession>
<feature type="transmembrane region" description="Helical" evidence="1">
    <location>
        <begin position="20"/>
        <end position="42"/>
    </location>
</feature>
<gene>
    <name evidence="2" type="ORF">H6G05_24245</name>
</gene>
<keyword evidence="1" id="KW-0472">Membrane</keyword>
<keyword evidence="1" id="KW-0812">Transmembrane</keyword>
<name>A0ABR8CJZ9_9CYAN</name>
<evidence type="ECO:0000313" key="2">
    <source>
        <dbReference type="EMBL" id="MBD2319934.1"/>
    </source>
</evidence>
<dbReference type="RefSeq" id="WP_190582439.1">
    <property type="nucleotide sequence ID" value="NZ_CAWPQU010000073.1"/>
</dbReference>
<dbReference type="EMBL" id="JACJQY010000075">
    <property type="protein sequence ID" value="MBD2319934.1"/>
    <property type="molecule type" value="Genomic_DNA"/>
</dbReference>
<dbReference type="InterPro" id="IPR016174">
    <property type="entry name" value="Di-haem_cyt_TM"/>
</dbReference>
<dbReference type="Proteomes" id="UP000618445">
    <property type="component" value="Unassembled WGS sequence"/>
</dbReference>